<dbReference type="Gene3D" id="3.40.190.10">
    <property type="entry name" value="Periplasmic binding protein-like II"/>
    <property type="match status" value="1"/>
</dbReference>
<dbReference type="InterPro" id="IPR036388">
    <property type="entry name" value="WH-like_DNA-bd_sf"/>
</dbReference>
<name>A0ABT5MA35_9BURK</name>
<accession>A0ABT5MA35</accession>
<protein>
    <submittedName>
        <fullName evidence="3">LysR family transcriptional regulator</fullName>
    </submittedName>
</protein>
<evidence type="ECO:0000259" key="2">
    <source>
        <dbReference type="PROSITE" id="PS50931"/>
    </source>
</evidence>
<dbReference type="RefSeq" id="WP_273924818.1">
    <property type="nucleotide sequence ID" value="NZ_JAQSIO010000001.1"/>
</dbReference>
<evidence type="ECO:0000313" key="4">
    <source>
        <dbReference type="Proteomes" id="UP001528672"/>
    </source>
</evidence>
<dbReference type="SUPFAM" id="SSF46785">
    <property type="entry name" value="Winged helix' DNA-binding domain"/>
    <property type="match status" value="1"/>
</dbReference>
<dbReference type="PANTHER" id="PTHR30537:SF74">
    <property type="entry name" value="HTH-TYPE TRANSCRIPTIONAL REGULATOR TRPI"/>
    <property type="match status" value="1"/>
</dbReference>
<dbReference type="PANTHER" id="PTHR30537">
    <property type="entry name" value="HTH-TYPE TRANSCRIPTIONAL REGULATOR"/>
    <property type="match status" value="1"/>
</dbReference>
<dbReference type="InterPro" id="IPR036390">
    <property type="entry name" value="WH_DNA-bd_sf"/>
</dbReference>
<proteinExistence type="inferred from homology"/>
<gene>
    <name evidence="3" type="ORF">PSQ39_01470</name>
</gene>
<dbReference type="PROSITE" id="PS50931">
    <property type="entry name" value="HTH_LYSR"/>
    <property type="match status" value="1"/>
</dbReference>
<reference evidence="3 4" key="1">
    <citation type="submission" date="2023-02" db="EMBL/GenBank/DDBJ databases">
        <title>Bacterial whole genome sequence for Curvibacter sp. HBC28.</title>
        <authorList>
            <person name="Le V."/>
            <person name="Ko S.-R."/>
            <person name="Ahn C.-Y."/>
            <person name="Oh H.-M."/>
        </authorList>
    </citation>
    <scope>NUCLEOTIDE SEQUENCE [LARGE SCALE GENOMIC DNA]</scope>
    <source>
        <strain evidence="3 4">HBC28</strain>
    </source>
</reference>
<organism evidence="3 4">
    <name type="scientific">Curvibacter microcysteis</name>
    <dbReference type="NCBI Taxonomy" id="3026419"/>
    <lineage>
        <taxon>Bacteria</taxon>
        <taxon>Pseudomonadati</taxon>
        <taxon>Pseudomonadota</taxon>
        <taxon>Betaproteobacteria</taxon>
        <taxon>Burkholderiales</taxon>
        <taxon>Comamonadaceae</taxon>
        <taxon>Curvibacter</taxon>
    </lineage>
</organism>
<dbReference type="InterPro" id="IPR058163">
    <property type="entry name" value="LysR-type_TF_proteobact-type"/>
</dbReference>
<dbReference type="EMBL" id="JAQSIO010000001">
    <property type="protein sequence ID" value="MDD0813291.1"/>
    <property type="molecule type" value="Genomic_DNA"/>
</dbReference>
<evidence type="ECO:0000256" key="1">
    <source>
        <dbReference type="ARBA" id="ARBA00009437"/>
    </source>
</evidence>
<comment type="similarity">
    <text evidence="1">Belongs to the LysR transcriptional regulatory family.</text>
</comment>
<comment type="caution">
    <text evidence="3">The sequence shown here is derived from an EMBL/GenBank/DDBJ whole genome shotgun (WGS) entry which is preliminary data.</text>
</comment>
<dbReference type="InterPro" id="IPR000847">
    <property type="entry name" value="LysR_HTH_N"/>
</dbReference>
<evidence type="ECO:0000313" key="3">
    <source>
        <dbReference type="EMBL" id="MDD0813291.1"/>
    </source>
</evidence>
<dbReference type="Gene3D" id="1.10.10.10">
    <property type="entry name" value="Winged helix-like DNA-binding domain superfamily/Winged helix DNA-binding domain"/>
    <property type="match status" value="1"/>
</dbReference>
<dbReference type="Pfam" id="PF00126">
    <property type="entry name" value="HTH_1"/>
    <property type="match status" value="1"/>
</dbReference>
<sequence>MKRQLPPLNALRAFEAAARLGRMSAAALELSVTPGAISRQVQQLERSLNVKLFEGSKNKPLLTPAAQTLLSALSPALDQMEAAVKAISNANSGVLDVACFSTFMVKWLIPKLFDFNALHSDMKFGCKPLSALMILIRSEWIWSLQSKSSHPACPTQCPCFPSNWAPSWRLRLQTVLH</sequence>
<keyword evidence="4" id="KW-1185">Reference proteome</keyword>
<feature type="domain" description="HTH lysR-type" evidence="2">
    <location>
        <begin position="6"/>
        <end position="63"/>
    </location>
</feature>
<dbReference type="Proteomes" id="UP001528672">
    <property type="component" value="Unassembled WGS sequence"/>
</dbReference>